<gene>
    <name evidence="2" type="ORF">Tco_0682500</name>
</gene>
<comment type="caution">
    <text evidence="2">The sequence shown here is derived from an EMBL/GenBank/DDBJ whole genome shotgun (WGS) entry which is preliminary data.</text>
</comment>
<proteinExistence type="predicted"/>
<reference evidence="2" key="1">
    <citation type="journal article" date="2022" name="Int. J. Mol. Sci.">
        <title>Draft Genome of Tanacetum Coccineum: Genomic Comparison of Closely Related Tanacetum-Family Plants.</title>
        <authorList>
            <person name="Yamashiro T."/>
            <person name="Shiraishi A."/>
            <person name="Nakayama K."/>
            <person name="Satake H."/>
        </authorList>
    </citation>
    <scope>NUCLEOTIDE SEQUENCE</scope>
</reference>
<protein>
    <submittedName>
        <fullName evidence="2">Uncharacterized protein</fullName>
    </submittedName>
</protein>
<organism evidence="2 3">
    <name type="scientific">Tanacetum coccineum</name>
    <dbReference type="NCBI Taxonomy" id="301880"/>
    <lineage>
        <taxon>Eukaryota</taxon>
        <taxon>Viridiplantae</taxon>
        <taxon>Streptophyta</taxon>
        <taxon>Embryophyta</taxon>
        <taxon>Tracheophyta</taxon>
        <taxon>Spermatophyta</taxon>
        <taxon>Magnoliopsida</taxon>
        <taxon>eudicotyledons</taxon>
        <taxon>Gunneridae</taxon>
        <taxon>Pentapetalae</taxon>
        <taxon>asterids</taxon>
        <taxon>campanulids</taxon>
        <taxon>Asterales</taxon>
        <taxon>Asteraceae</taxon>
        <taxon>Asteroideae</taxon>
        <taxon>Anthemideae</taxon>
        <taxon>Anthemidinae</taxon>
        <taxon>Tanacetum</taxon>
    </lineage>
</organism>
<evidence type="ECO:0000313" key="2">
    <source>
        <dbReference type="EMBL" id="GJS67935.1"/>
    </source>
</evidence>
<feature type="region of interest" description="Disordered" evidence="1">
    <location>
        <begin position="1"/>
        <end position="34"/>
    </location>
</feature>
<evidence type="ECO:0000256" key="1">
    <source>
        <dbReference type="SAM" id="MobiDB-lite"/>
    </source>
</evidence>
<feature type="compositionally biased region" description="Basic and acidic residues" evidence="1">
    <location>
        <begin position="7"/>
        <end position="25"/>
    </location>
</feature>
<sequence>MNLISQEGRKYVEKKAEGSRKKSIDEHEEDDKAEVKKHMEVVQDDEEIAIFRSRYSSMIRMLQNISREDLETLWKLVKTKHGNTRPEDVYEKVIAGTKVNDAGLQLLEELLLPEG</sequence>
<reference evidence="2" key="2">
    <citation type="submission" date="2022-01" db="EMBL/GenBank/DDBJ databases">
        <authorList>
            <person name="Yamashiro T."/>
            <person name="Shiraishi A."/>
            <person name="Satake H."/>
            <person name="Nakayama K."/>
        </authorList>
    </citation>
    <scope>NUCLEOTIDE SEQUENCE</scope>
</reference>
<evidence type="ECO:0000313" key="3">
    <source>
        <dbReference type="Proteomes" id="UP001151760"/>
    </source>
</evidence>
<name>A0ABQ4XRB3_9ASTR</name>
<dbReference type="Proteomes" id="UP001151760">
    <property type="component" value="Unassembled WGS sequence"/>
</dbReference>
<accession>A0ABQ4XRB3</accession>
<keyword evidence="3" id="KW-1185">Reference proteome</keyword>
<dbReference type="EMBL" id="BQNB010009754">
    <property type="protein sequence ID" value="GJS67935.1"/>
    <property type="molecule type" value="Genomic_DNA"/>
</dbReference>